<protein>
    <submittedName>
        <fullName evidence="2">Polyketide cyclase/dehydrase/lipid transport protein</fullName>
    </submittedName>
</protein>
<keyword evidence="3" id="KW-1185">Reference proteome</keyword>
<dbReference type="Proteomes" id="UP000245812">
    <property type="component" value="Unassembled WGS sequence"/>
</dbReference>
<dbReference type="EMBL" id="QGHC01000002">
    <property type="protein sequence ID" value="PWK92569.1"/>
    <property type="molecule type" value="Genomic_DNA"/>
</dbReference>
<name>A0A316IHG2_9GAMM</name>
<evidence type="ECO:0000313" key="2">
    <source>
        <dbReference type="EMBL" id="PWK92569.1"/>
    </source>
</evidence>
<dbReference type="InterPro" id="IPR019587">
    <property type="entry name" value="Polyketide_cyclase/dehydratase"/>
</dbReference>
<accession>A0A316IHG2</accession>
<dbReference type="Pfam" id="PF10604">
    <property type="entry name" value="Polyketide_cyc2"/>
    <property type="match status" value="1"/>
</dbReference>
<reference evidence="2 3" key="1">
    <citation type="submission" date="2018-05" db="EMBL/GenBank/DDBJ databases">
        <title>Genomic Encyclopedia of Type Strains, Phase IV (KMG-IV): sequencing the most valuable type-strain genomes for metagenomic binning, comparative biology and taxonomic classification.</title>
        <authorList>
            <person name="Goeker M."/>
        </authorList>
    </citation>
    <scope>NUCLEOTIDE SEQUENCE [LARGE SCALE GENOMIC DNA]</scope>
    <source>
        <strain evidence="2 3">DSM 14263</strain>
    </source>
</reference>
<sequence length="174" mass="18674">MPTPTAPLPQRAALAVLLALAAIPAMAAEPRSRTGRFRLPGACARVMPLLTARGERQWAEGWRPELLSGGDGRGSVFRTRHADGRATVWIVVDYDPAAGRVSYARLAEGSDMGLVDVRCRPAPGGSTVQVSYTLTGLNMQGAAFVDAFLAEAHYAAMMQEWRAAMAAALQRRPR</sequence>
<feature type="signal peptide" evidence="1">
    <location>
        <begin position="1"/>
        <end position="27"/>
    </location>
</feature>
<evidence type="ECO:0000256" key="1">
    <source>
        <dbReference type="SAM" id="SignalP"/>
    </source>
</evidence>
<gene>
    <name evidence="2" type="ORF">C7456_102304</name>
</gene>
<keyword evidence="1" id="KW-0732">Signal</keyword>
<organism evidence="2 3">
    <name type="scientific">Fulvimonas soli</name>
    <dbReference type="NCBI Taxonomy" id="155197"/>
    <lineage>
        <taxon>Bacteria</taxon>
        <taxon>Pseudomonadati</taxon>
        <taxon>Pseudomonadota</taxon>
        <taxon>Gammaproteobacteria</taxon>
        <taxon>Lysobacterales</taxon>
        <taxon>Rhodanobacteraceae</taxon>
        <taxon>Fulvimonas</taxon>
    </lineage>
</organism>
<proteinExistence type="predicted"/>
<feature type="chain" id="PRO_5016382480" evidence="1">
    <location>
        <begin position="28"/>
        <end position="174"/>
    </location>
</feature>
<dbReference type="RefSeq" id="WP_109722392.1">
    <property type="nucleotide sequence ID" value="NZ_MSZV01000006.1"/>
</dbReference>
<dbReference type="OrthoDB" id="5458416at2"/>
<dbReference type="SUPFAM" id="SSF55961">
    <property type="entry name" value="Bet v1-like"/>
    <property type="match status" value="1"/>
</dbReference>
<dbReference type="AlphaFoldDB" id="A0A316IHG2"/>
<evidence type="ECO:0000313" key="3">
    <source>
        <dbReference type="Proteomes" id="UP000245812"/>
    </source>
</evidence>
<comment type="caution">
    <text evidence="2">The sequence shown here is derived from an EMBL/GenBank/DDBJ whole genome shotgun (WGS) entry which is preliminary data.</text>
</comment>